<feature type="domain" description="NADH:flavin oxidoreductase/NADH oxidase N-terminal" evidence="6">
    <location>
        <begin position="47"/>
        <end position="407"/>
    </location>
</feature>
<keyword evidence="5" id="KW-0560">Oxidoreductase</keyword>
<evidence type="ECO:0000256" key="5">
    <source>
        <dbReference type="ARBA" id="ARBA00023002"/>
    </source>
</evidence>
<dbReference type="GO" id="GO:0050661">
    <property type="term" value="F:NADP binding"/>
    <property type="evidence" value="ECO:0007669"/>
    <property type="project" value="InterPro"/>
</dbReference>
<dbReference type="GO" id="GO:0003959">
    <property type="term" value="F:NADPH dehydrogenase activity"/>
    <property type="evidence" value="ECO:0007669"/>
    <property type="project" value="InterPro"/>
</dbReference>
<dbReference type="OrthoDB" id="72788at2759"/>
<dbReference type="GO" id="GO:0010181">
    <property type="term" value="F:FMN binding"/>
    <property type="evidence" value="ECO:0007669"/>
    <property type="project" value="InterPro"/>
</dbReference>
<dbReference type="PANTHER" id="PTHR43303">
    <property type="entry name" value="NADPH DEHYDROGENASE C23G7.10C-RELATED"/>
    <property type="match status" value="1"/>
</dbReference>
<sequence>MPRNTENLAPYKNEGVKGYHEYIVQQPRPIGSLLPSDKFPQNAHPPKLFEPLTIKGIEFGNRAWVSPMCQYSSDNGHATDHHFIHIGSMAMRGWGNIIIEATGVVPEGRISPEDAGLWTDSQIEPLKRQVDYVHAVGGKIGIQLAHAGRKASTLAPWVETRAKEEGCKGIVSTDEVGGWPETVMAPSELSYHDGEYPLPAEASTEYVKKVMQAFVDAAERCKKIGFDFIEIHGAHGYLFHEFFDPVSNKRTDEFGGSFENRVKVGVETAAAIRKIWDKPLFFRLSASDWLDESLGPEKDANGEWRWWGIDQTTLLCQKLKDVGVDLIDVSSGGLDPRQKIDIKPGYQVHFATHIKQHVPGVLIGSVGLITEPAQANDILQNEDLDVVLFAREVLRDIDFPLKAAEELGCAVQPAVQYERAWTRMVVKRDNLKEAAHQKAKV</sequence>
<dbReference type="InterPro" id="IPR044152">
    <property type="entry name" value="YqjM-like"/>
</dbReference>
<proteinExistence type="predicted"/>
<dbReference type="Pfam" id="PF00724">
    <property type="entry name" value="Oxidored_FMN"/>
    <property type="match status" value="1"/>
</dbReference>
<dbReference type="GeneID" id="33557742"/>
<dbReference type="SUPFAM" id="SSF51395">
    <property type="entry name" value="FMN-linked oxidoreductases"/>
    <property type="match status" value="1"/>
</dbReference>
<protein>
    <recommendedName>
        <fullName evidence="6">NADH:flavin oxidoreductase/NADH oxidase N-terminal domain-containing protein</fullName>
    </recommendedName>
</protein>
<evidence type="ECO:0000256" key="2">
    <source>
        <dbReference type="ARBA" id="ARBA00022630"/>
    </source>
</evidence>
<dbReference type="RefSeq" id="XP_021870758.1">
    <property type="nucleotide sequence ID" value="XM_022015933.1"/>
</dbReference>
<comment type="cofactor">
    <cofactor evidence="1">
        <name>FMN</name>
        <dbReference type="ChEBI" id="CHEBI:58210"/>
    </cofactor>
</comment>
<keyword evidence="3" id="KW-0288">FMN</keyword>
<dbReference type="Proteomes" id="UP000193218">
    <property type="component" value="Unassembled WGS sequence"/>
</dbReference>
<keyword evidence="2" id="KW-0285">Flavoprotein</keyword>
<dbReference type="EMBL" id="NBSH01000007">
    <property type="protein sequence ID" value="ORX36689.1"/>
    <property type="molecule type" value="Genomic_DNA"/>
</dbReference>
<evidence type="ECO:0000256" key="1">
    <source>
        <dbReference type="ARBA" id="ARBA00001917"/>
    </source>
</evidence>
<dbReference type="InParanoid" id="A0A1Y1UFC7"/>
<dbReference type="AlphaFoldDB" id="A0A1Y1UFC7"/>
<organism evidence="7 8">
    <name type="scientific">Kockovaella imperatae</name>
    <dbReference type="NCBI Taxonomy" id="4999"/>
    <lineage>
        <taxon>Eukaryota</taxon>
        <taxon>Fungi</taxon>
        <taxon>Dikarya</taxon>
        <taxon>Basidiomycota</taxon>
        <taxon>Agaricomycotina</taxon>
        <taxon>Tremellomycetes</taxon>
        <taxon>Tremellales</taxon>
        <taxon>Cuniculitremaceae</taxon>
        <taxon>Kockovaella</taxon>
    </lineage>
</organism>
<evidence type="ECO:0000256" key="3">
    <source>
        <dbReference type="ARBA" id="ARBA00022643"/>
    </source>
</evidence>
<gene>
    <name evidence="7" type="ORF">BD324DRAFT_626825</name>
</gene>
<reference evidence="7 8" key="1">
    <citation type="submission" date="2017-03" db="EMBL/GenBank/DDBJ databases">
        <title>Widespread Adenine N6-methylation of Active Genes in Fungi.</title>
        <authorList>
            <consortium name="DOE Joint Genome Institute"/>
            <person name="Mondo S.J."/>
            <person name="Dannebaum R.O."/>
            <person name="Kuo R.C."/>
            <person name="Louie K.B."/>
            <person name="Bewick A.J."/>
            <person name="Labutti K."/>
            <person name="Haridas S."/>
            <person name="Kuo A."/>
            <person name="Salamov A."/>
            <person name="Ahrendt S.R."/>
            <person name="Lau R."/>
            <person name="Bowen B.P."/>
            <person name="Lipzen A."/>
            <person name="Sullivan W."/>
            <person name="Andreopoulos W.B."/>
            <person name="Clum A."/>
            <person name="Lindquist E."/>
            <person name="Daum C."/>
            <person name="Northen T.R."/>
            <person name="Ramamoorthy G."/>
            <person name="Schmitz R.J."/>
            <person name="Gryganskyi A."/>
            <person name="Culley D."/>
            <person name="Magnuson J."/>
            <person name="James T.Y."/>
            <person name="O'Malley M.A."/>
            <person name="Stajich J.E."/>
            <person name="Spatafora J.W."/>
            <person name="Visel A."/>
            <person name="Grigoriev I.V."/>
        </authorList>
    </citation>
    <scope>NUCLEOTIDE SEQUENCE [LARGE SCALE GENOMIC DNA]</scope>
    <source>
        <strain evidence="7 8">NRRL Y-17943</strain>
    </source>
</reference>
<accession>A0A1Y1UFC7</accession>
<evidence type="ECO:0000256" key="4">
    <source>
        <dbReference type="ARBA" id="ARBA00022857"/>
    </source>
</evidence>
<dbReference type="FunCoup" id="A0A1Y1UFC7">
    <property type="interactions" value="1"/>
</dbReference>
<keyword evidence="4" id="KW-0521">NADP</keyword>
<evidence type="ECO:0000313" key="8">
    <source>
        <dbReference type="Proteomes" id="UP000193218"/>
    </source>
</evidence>
<dbReference type="InterPro" id="IPR013785">
    <property type="entry name" value="Aldolase_TIM"/>
</dbReference>
<name>A0A1Y1UFC7_9TREE</name>
<dbReference type="STRING" id="4999.A0A1Y1UFC7"/>
<dbReference type="PANTHER" id="PTHR43303:SF4">
    <property type="entry name" value="NADPH DEHYDROGENASE C23G7.10C-RELATED"/>
    <property type="match status" value="1"/>
</dbReference>
<comment type="caution">
    <text evidence="7">The sequence shown here is derived from an EMBL/GenBank/DDBJ whole genome shotgun (WGS) entry which is preliminary data.</text>
</comment>
<dbReference type="Gene3D" id="3.20.20.70">
    <property type="entry name" value="Aldolase class I"/>
    <property type="match status" value="1"/>
</dbReference>
<dbReference type="CDD" id="cd02932">
    <property type="entry name" value="OYE_YqiM_FMN"/>
    <property type="match status" value="1"/>
</dbReference>
<keyword evidence="8" id="KW-1185">Reference proteome</keyword>
<evidence type="ECO:0000259" key="6">
    <source>
        <dbReference type="Pfam" id="PF00724"/>
    </source>
</evidence>
<evidence type="ECO:0000313" key="7">
    <source>
        <dbReference type="EMBL" id="ORX36689.1"/>
    </source>
</evidence>
<dbReference type="InterPro" id="IPR001155">
    <property type="entry name" value="OxRdtase_FMN_N"/>
</dbReference>